<evidence type="ECO:0000256" key="6">
    <source>
        <dbReference type="SAM" id="Phobius"/>
    </source>
</evidence>
<feature type="transmembrane region" description="Helical" evidence="6">
    <location>
        <begin position="12"/>
        <end position="43"/>
    </location>
</feature>
<keyword evidence="3 6" id="KW-0812">Transmembrane</keyword>
<keyword evidence="4 6" id="KW-1133">Transmembrane helix</keyword>
<dbReference type="GO" id="GO:0005886">
    <property type="term" value="C:plasma membrane"/>
    <property type="evidence" value="ECO:0007669"/>
    <property type="project" value="UniProtKB-SubCell"/>
</dbReference>
<dbReference type="AlphaFoldDB" id="A0A1J5EAP9"/>
<accession>A0A1J5EAP9</accession>
<dbReference type="Proteomes" id="UP000183085">
    <property type="component" value="Unassembled WGS sequence"/>
</dbReference>
<keyword evidence="5 6" id="KW-0472">Membrane</keyword>
<name>A0A1J5EAP9_9BACT</name>
<comment type="caution">
    <text evidence="7">The sequence shown here is derived from an EMBL/GenBank/DDBJ whole genome shotgun (WGS) entry which is preliminary data.</text>
</comment>
<keyword evidence="2" id="KW-1003">Cell membrane</keyword>
<organism evidence="7 8">
    <name type="scientific">Candidatus Desantisbacteria bacterium CG2_30_40_21</name>
    <dbReference type="NCBI Taxonomy" id="1817895"/>
    <lineage>
        <taxon>Bacteria</taxon>
        <taxon>Candidatus Desantisiibacteriota</taxon>
    </lineage>
</organism>
<comment type="subcellular location">
    <subcellularLocation>
        <location evidence="1">Cell membrane</location>
        <topology evidence="1">Multi-pass membrane protein</topology>
    </subcellularLocation>
</comment>
<evidence type="ECO:0000256" key="5">
    <source>
        <dbReference type="ARBA" id="ARBA00023136"/>
    </source>
</evidence>
<evidence type="ECO:0000256" key="3">
    <source>
        <dbReference type="ARBA" id="ARBA00022692"/>
    </source>
</evidence>
<feature type="transmembrane region" description="Helical" evidence="6">
    <location>
        <begin position="64"/>
        <end position="87"/>
    </location>
</feature>
<evidence type="ECO:0000256" key="2">
    <source>
        <dbReference type="ARBA" id="ARBA00022475"/>
    </source>
</evidence>
<evidence type="ECO:0000256" key="4">
    <source>
        <dbReference type="ARBA" id="ARBA00022989"/>
    </source>
</evidence>
<protein>
    <recommendedName>
        <fullName evidence="9">ATP synthase subunit I</fullName>
    </recommendedName>
</protein>
<sequence length="120" mass="13120">MKILTDIRKCSIFLAVILCLIGLLSGKIYLFAGLSVGCMLSILNFHGLSMATQKIVQINDKKSAITFVIINYMAKLAVITIVLIIAIKISLLAFIGILTGLMTINMAILLQAFRLKTMSE</sequence>
<gene>
    <name evidence="7" type="ORF">AUJ95_04640</name>
</gene>
<feature type="transmembrane region" description="Helical" evidence="6">
    <location>
        <begin position="93"/>
        <end position="113"/>
    </location>
</feature>
<dbReference type="InterPro" id="IPR005598">
    <property type="entry name" value="ATP_synth_I"/>
</dbReference>
<dbReference type="STRING" id="1817895.AUJ95_04640"/>
<evidence type="ECO:0000313" key="8">
    <source>
        <dbReference type="Proteomes" id="UP000183085"/>
    </source>
</evidence>
<evidence type="ECO:0000256" key="1">
    <source>
        <dbReference type="ARBA" id="ARBA00004651"/>
    </source>
</evidence>
<dbReference type="EMBL" id="MNYI01000122">
    <property type="protein sequence ID" value="OIP40350.1"/>
    <property type="molecule type" value="Genomic_DNA"/>
</dbReference>
<dbReference type="Pfam" id="PF03899">
    <property type="entry name" value="ATP-synt_I"/>
    <property type="match status" value="1"/>
</dbReference>
<reference evidence="7 8" key="1">
    <citation type="journal article" date="2016" name="Environ. Microbiol.">
        <title>Genomic resolution of a cold subsurface aquifer community provides metabolic insights for novel microbes adapted to high CO concentrations.</title>
        <authorList>
            <person name="Probst A.J."/>
            <person name="Castelle C.J."/>
            <person name="Singh A."/>
            <person name="Brown C.T."/>
            <person name="Anantharaman K."/>
            <person name="Sharon I."/>
            <person name="Hug L.A."/>
            <person name="Burstein D."/>
            <person name="Emerson J.B."/>
            <person name="Thomas B.C."/>
            <person name="Banfield J.F."/>
        </authorList>
    </citation>
    <scope>NUCLEOTIDE SEQUENCE [LARGE SCALE GENOMIC DNA]</scope>
    <source>
        <strain evidence="7">CG2_30_40_21</strain>
    </source>
</reference>
<evidence type="ECO:0008006" key="9">
    <source>
        <dbReference type="Google" id="ProtNLM"/>
    </source>
</evidence>
<evidence type="ECO:0000313" key="7">
    <source>
        <dbReference type="EMBL" id="OIP40350.1"/>
    </source>
</evidence>
<proteinExistence type="predicted"/>